<dbReference type="InterPro" id="IPR058245">
    <property type="entry name" value="NreC/VraR/RcsB-like_REC"/>
</dbReference>
<keyword evidence="3" id="KW-0238">DNA-binding</keyword>
<comment type="caution">
    <text evidence="8">The sequence shown here is derived from an EMBL/GenBank/DDBJ whole genome shotgun (WGS) entry which is preliminary data.</text>
</comment>
<reference evidence="8 9" key="1">
    <citation type="journal article" date="2012" name="J. Bacteriol.">
        <title>Genome Sequence of the Filamentous Bacterium Fibrisoma limi BUZ 3T.</title>
        <authorList>
            <person name="Filippini M."/>
            <person name="Qi W."/>
            <person name="Jaenicke S."/>
            <person name="Goesmann A."/>
            <person name="Smits T.H."/>
            <person name="Bagheri H.C."/>
        </authorList>
    </citation>
    <scope>NUCLEOTIDE SEQUENCE [LARGE SCALE GENOMIC DNA]</scope>
    <source>
        <strain evidence="9">BUZ 3T</strain>
    </source>
</reference>
<keyword evidence="2" id="KW-0805">Transcription regulation</keyword>
<dbReference type="PROSITE" id="PS50110">
    <property type="entry name" value="RESPONSE_REGULATORY"/>
    <property type="match status" value="1"/>
</dbReference>
<dbReference type="InterPro" id="IPR001789">
    <property type="entry name" value="Sig_transdc_resp-reg_receiver"/>
</dbReference>
<dbReference type="PANTHER" id="PTHR43214:SF41">
    <property type="entry name" value="NITRATE_NITRITE RESPONSE REGULATOR PROTEIN NARP"/>
    <property type="match status" value="1"/>
</dbReference>
<dbReference type="Pfam" id="PF00196">
    <property type="entry name" value="GerE"/>
    <property type="match status" value="1"/>
</dbReference>
<dbReference type="CDD" id="cd06170">
    <property type="entry name" value="LuxR_C_like"/>
    <property type="match status" value="1"/>
</dbReference>
<dbReference type="STRING" id="1185876.BN8_05136"/>
<evidence type="ECO:0000313" key="9">
    <source>
        <dbReference type="Proteomes" id="UP000009309"/>
    </source>
</evidence>
<dbReference type="GO" id="GO:0006355">
    <property type="term" value="P:regulation of DNA-templated transcription"/>
    <property type="evidence" value="ECO:0007669"/>
    <property type="project" value="InterPro"/>
</dbReference>
<dbReference type="EMBL" id="CAIT01000009">
    <property type="protein sequence ID" value="CCH55846.1"/>
    <property type="molecule type" value="Genomic_DNA"/>
</dbReference>
<dbReference type="Gene3D" id="1.10.10.10">
    <property type="entry name" value="Winged helix-like DNA-binding domain superfamily/Winged helix DNA-binding domain"/>
    <property type="match status" value="1"/>
</dbReference>
<dbReference type="PROSITE" id="PS00622">
    <property type="entry name" value="HTH_LUXR_1"/>
    <property type="match status" value="1"/>
</dbReference>
<dbReference type="Gene3D" id="3.40.50.2300">
    <property type="match status" value="1"/>
</dbReference>
<dbReference type="InterPro" id="IPR039420">
    <property type="entry name" value="WalR-like"/>
</dbReference>
<dbReference type="PANTHER" id="PTHR43214">
    <property type="entry name" value="TWO-COMPONENT RESPONSE REGULATOR"/>
    <property type="match status" value="1"/>
</dbReference>
<evidence type="ECO:0000259" key="6">
    <source>
        <dbReference type="PROSITE" id="PS50043"/>
    </source>
</evidence>
<dbReference type="InterPro" id="IPR000792">
    <property type="entry name" value="Tscrpt_reg_LuxR_C"/>
</dbReference>
<dbReference type="SUPFAM" id="SSF46894">
    <property type="entry name" value="C-terminal effector domain of the bipartite response regulators"/>
    <property type="match status" value="1"/>
</dbReference>
<feature type="domain" description="HTH luxR-type" evidence="6">
    <location>
        <begin position="145"/>
        <end position="210"/>
    </location>
</feature>
<dbReference type="Pfam" id="PF00072">
    <property type="entry name" value="Response_reg"/>
    <property type="match status" value="1"/>
</dbReference>
<keyword evidence="1 5" id="KW-0597">Phosphoprotein</keyword>
<dbReference type="SUPFAM" id="SSF52172">
    <property type="entry name" value="CheY-like"/>
    <property type="match status" value="1"/>
</dbReference>
<dbReference type="SMART" id="SM00448">
    <property type="entry name" value="REC"/>
    <property type="match status" value="1"/>
</dbReference>
<gene>
    <name evidence="8" type="ORF">BN8_05136</name>
</gene>
<dbReference type="OrthoDB" id="9797341at2"/>
<evidence type="ECO:0000313" key="8">
    <source>
        <dbReference type="EMBL" id="CCH55846.1"/>
    </source>
</evidence>
<dbReference type="PROSITE" id="PS50043">
    <property type="entry name" value="HTH_LUXR_2"/>
    <property type="match status" value="1"/>
</dbReference>
<dbReference type="SMART" id="SM00421">
    <property type="entry name" value="HTH_LUXR"/>
    <property type="match status" value="1"/>
</dbReference>
<dbReference type="InterPro" id="IPR016032">
    <property type="entry name" value="Sig_transdc_resp-reg_C-effctor"/>
</dbReference>
<sequence>MPTTIAIADDHLLMAQALSELIEKIDGYEMLFVAANGRDLINHLKRKQIPDILLLDISMPEMDGFETAKYLREHYPEIKILALSMSDRDEDVTRMIRYGVSGYLLKGSRPSEFRRALEDVRTKGAHYSEFLTERLVRSLHGPGADTVNTITLNDREAKFLQLSCSDLTYVEIADKMCVAPRTVDGYRESLFQKMNVKSRVGMVLEALRHGLVDLRGTAGRL</sequence>
<evidence type="ECO:0000259" key="7">
    <source>
        <dbReference type="PROSITE" id="PS50110"/>
    </source>
</evidence>
<dbReference type="InterPro" id="IPR036388">
    <property type="entry name" value="WH-like_DNA-bd_sf"/>
</dbReference>
<feature type="domain" description="Response regulatory" evidence="7">
    <location>
        <begin position="4"/>
        <end position="121"/>
    </location>
</feature>
<accession>I2GPL8</accession>
<dbReference type="eggNOG" id="COG2197">
    <property type="taxonomic scope" value="Bacteria"/>
</dbReference>
<proteinExistence type="predicted"/>
<dbReference type="GO" id="GO:0000160">
    <property type="term" value="P:phosphorelay signal transduction system"/>
    <property type="evidence" value="ECO:0007669"/>
    <property type="project" value="InterPro"/>
</dbReference>
<organism evidence="8 9">
    <name type="scientific">Fibrisoma limi BUZ 3</name>
    <dbReference type="NCBI Taxonomy" id="1185876"/>
    <lineage>
        <taxon>Bacteria</taxon>
        <taxon>Pseudomonadati</taxon>
        <taxon>Bacteroidota</taxon>
        <taxon>Cytophagia</taxon>
        <taxon>Cytophagales</taxon>
        <taxon>Spirosomataceae</taxon>
        <taxon>Fibrisoma</taxon>
    </lineage>
</organism>
<keyword evidence="4" id="KW-0804">Transcription</keyword>
<dbReference type="RefSeq" id="WP_009284411.1">
    <property type="nucleotide sequence ID" value="NZ_CAIT01000009.1"/>
</dbReference>
<dbReference type="CDD" id="cd17535">
    <property type="entry name" value="REC_NarL-like"/>
    <property type="match status" value="1"/>
</dbReference>
<evidence type="ECO:0000256" key="4">
    <source>
        <dbReference type="ARBA" id="ARBA00023163"/>
    </source>
</evidence>
<dbReference type="InterPro" id="IPR011006">
    <property type="entry name" value="CheY-like_superfamily"/>
</dbReference>
<feature type="modified residue" description="4-aspartylphosphate" evidence="5">
    <location>
        <position position="56"/>
    </location>
</feature>
<name>I2GPL8_9BACT</name>
<dbReference type="Proteomes" id="UP000009309">
    <property type="component" value="Unassembled WGS sequence"/>
</dbReference>
<dbReference type="AlphaFoldDB" id="I2GPL8"/>
<evidence type="ECO:0000256" key="5">
    <source>
        <dbReference type="PROSITE-ProRule" id="PRU00169"/>
    </source>
</evidence>
<dbReference type="GO" id="GO:0003677">
    <property type="term" value="F:DNA binding"/>
    <property type="evidence" value="ECO:0007669"/>
    <property type="project" value="UniProtKB-KW"/>
</dbReference>
<keyword evidence="9" id="KW-1185">Reference proteome</keyword>
<evidence type="ECO:0000256" key="2">
    <source>
        <dbReference type="ARBA" id="ARBA00023015"/>
    </source>
</evidence>
<evidence type="ECO:0000256" key="3">
    <source>
        <dbReference type="ARBA" id="ARBA00023125"/>
    </source>
</evidence>
<evidence type="ECO:0000256" key="1">
    <source>
        <dbReference type="ARBA" id="ARBA00022553"/>
    </source>
</evidence>
<protein>
    <submittedName>
        <fullName evidence="8">WGS project CAIT00000000 data, contig 9</fullName>
    </submittedName>
</protein>